<sequence>MKQTRTTEMLVGMFVAAGIAALFML</sequence>
<reference evidence="2" key="1">
    <citation type="submission" date="2018-06" db="EMBL/GenBank/DDBJ databases">
        <authorList>
            <person name="Zhirakovskaya E."/>
        </authorList>
    </citation>
    <scope>NUCLEOTIDE SEQUENCE</scope>
</reference>
<proteinExistence type="predicted"/>
<evidence type="ECO:0000313" key="2">
    <source>
        <dbReference type="EMBL" id="VAW83405.1"/>
    </source>
</evidence>
<feature type="transmembrane region" description="Helical" evidence="1">
    <location>
        <begin position="7"/>
        <end position="24"/>
    </location>
</feature>
<protein>
    <submittedName>
        <fullName evidence="2">Uncharacterized protein</fullName>
    </submittedName>
</protein>
<dbReference type="EMBL" id="UOFM01000543">
    <property type="protein sequence ID" value="VAW83405.1"/>
    <property type="molecule type" value="Genomic_DNA"/>
</dbReference>
<gene>
    <name evidence="2" type="ORF">MNBD_GAMMA14-1575</name>
</gene>
<keyword evidence="1" id="KW-1133">Transmembrane helix</keyword>
<keyword evidence="1" id="KW-0472">Membrane</keyword>
<feature type="non-terminal residue" evidence="2">
    <location>
        <position position="25"/>
    </location>
</feature>
<dbReference type="AlphaFoldDB" id="A0A3B0YR76"/>
<keyword evidence="1" id="KW-0812">Transmembrane</keyword>
<organism evidence="2">
    <name type="scientific">hydrothermal vent metagenome</name>
    <dbReference type="NCBI Taxonomy" id="652676"/>
    <lineage>
        <taxon>unclassified sequences</taxon>
        <taxon>metagenomes</taxon>
        <taxon>ecological metagenomes</taxon>
    </lineage>
</organism>
<evidence type="ECO:0000256" key="1">
    <source>
        <dbReference type="SAM" id="Phobius"/>
    </source>
</evidence>
<accession>A0A3B0YR76</accession>
<name>A0A3B0YR76_9ZZZZ</name>